<comment type="similarity">
    <text evidence="1">Belongs to the AHA1 family.</text>
</comment>
<feature type="chain" id="PRO_5041628165" evidence="2">
    <location>
        <begin position="20"/>
        <end position="194"/>
    </location>
</feature>
<proteinExistence type="inferred from homology"/>
<dbReference type="InterPro" id="IPR013538">
    <property type="entry name" value="ASHA1/2-like_C"/>
</dbReference>
<dbReference type="SUPFAM" id="SSF55961">
    <property type="entry name" value="Bet v1-like"/>
    <property type="match status" value="1"/>
</dbReference>
<accession>A0A9E8MWZ4</accession>
<reference evidence="5" key="1">
    <citation type="submission" date="2022-11" db="EMBL/GenBank/DDBJ databases">
        <title>Lacinutrix neustonica HL-RS19T sp. nov., isolated from the surface microlayer sample of brackish Lake Shihwa.</title>
        <authorList>
            <person name="Choi J.Y."/>
            <person name="Hwang C.Y."/>
        </authorList>
    </citation>
    <scope>NUCLEOTIDE SEQUENCE</scope>
    <source>
        <strain evidence="5">HL-RS19</strain>
    </source>
</reference>
<dbReference type="EMBL" id="CP113088">
    <property type="protein sequence ID" value="WAC03083.1"/>
    <property type="molecule type" value="Genomic_DNA"/>
</dbReference>
<dbReference type="Gene3D" id="3.30.530.20">
    <property type="match status" value="1"/>
</dbReference>
<dbReference type="EMBL" id="CP113088">
    <property type="protein sequence ID" value="WAC03006.1"/>
    <property type="molecule type" value="Genomic_DNA"/>
</dbReference>
<feature type="signal peptide" evidence="2">
    <location>
        <begin position="1"/>
        <end position="19"/>
    </location>
</feature>
<sequence length="194" mass="22250">MKKVLYTLLFLYFPFVLVAQTTGNTENRITSVIDSSKVDNMVLKQSFIVNVALDSVWNAYTTKKGWESWATAIAEIDFKNNGIIKTNYNKAGKIGDESTITLHILNYIPKRMLTLQAELTKNFPEFMKADEKDLYNVILFEEVSSTKTKVTSYGIGYKNNEKYMSLMKFFIQGNEQSYLNLMSYLETGEPSAKY</sequence>
<keyword evidence="2" id="KW-0732">Signal</keyword>
<feature type="domain" description="Activator of Hsp90 ATPase homologue 1/2-like C-terminal" evidence="3">
    <location>
        <begin position="52"/>
        <end position="186"/>
    </location>
</feature>
<dbReference type="AlphaFoldDB" id="A0A9E8MWZ4"/>
<dbReference type="KEGG" id="lnu:N7U66_05085"/>
<evidence type="ECO:0000259" key="3">
    <source>
        <dbReference type="Pfam" id="PF08327"/>
    </source>
</evidence>
<evidence type="ECO:0000313" key="6">
    <source>
        <dbReference type="Proteomes" id="UP001164705"/>
    </source>
</evidence>
<name>A0A9E8MWZ4_9FLAO</name>
<evidence type="ECO:0000313" key="4">
    <source>
        <dbReference type="EMBL" id="WAC03006.1"/>
    </source>
</evidence>
<dbReference type="KEGG" id="lnu:N7U66_05500"/>
<evidence type="ECO:0000256" key="2">
    <source>
        <dbReference type="SAM" id="SignalP"/>
    </source>
</evidence>
<dbReference type="Proteomes" id="UP001164705">
    <property type="component" value="Chromosome"/>
</dbReference>
<dbReference type="Pfam" id="PF08327">
    <property type="entry name" value="AHSA1"/>
    <property type="match status" value="1"/>
</dbReference>
<evidence type="ECO:0000313" key="5">
    <source>
        <dbReference type="EMBL" id="WAC03083.1"/>
    </source>
</evidence>
<dbReference type="RefSeq" id="WP_267677595.1">
    <property type="nucleotide sequence ID" value="NZ_CP113088.1"/>
</dbReference>
<evidence type="ECO:0000256" key="1">
    <source>
        <dbReference type="ARBA" id="ARBA00006817"/>
    </source>
</evidence>
<gene>
    <name evidence="4" type="ORF">N7U66_05085</name>
    <name evidence="5" type="ORF">N7U66_05500</name>
</gene>
<protein>
    <submittedName>
        <fullName evidence="5">SRPBCC domain-containing protein</fullName>
    </submittedName>
</protein>
<keyword evidence="6" id="KW-1185">Reference proteome</keyword>
<organism evidence="5 6">
    <name type="scientific">Lacinutrix neustonica</name>
    <dbReference type="NCBI Taxonomy" id="2980107"/>
    <lineage>
        <taxon>Bacteria</taxon>
        <taxon>Pseudomonadati</taxon>
        <taxon>Bacteroidota</taxon>
        <taxon>Flavobacteriia</taxon>
        <taxon>Flavobacteriales</taxon>
        <taxon>Flavobacteriaceae</taxon>
        <taxon>Lacinutrix</taxon>
    </lineage>
</organism>
<dbReference type="InterPro" id="IPR023393">
    <property type="entry name" value="START-like_dom_sf"/>
</dbReference>